<accession>A0A8H7MK94</accession>
<dbReference type="Proteomes" id="UP000651452">
    <property type="component" value="Unassembled WGS sequence"/>
</dbReference>
<dbReference type="AlphaFoldDB" id="A0A8H7MK94"/>
<dbReference type="OrthoDB" id="2135762at2759"/>
<organism evidence="1 2">
    <name type="scientific">Ascochyta lentis</name>
    <dbReference type="NCBI Taxonomy" id="205686"/>
    <lineage>
        <taxon>Eukaryota</taxon>
        <taxon>Fungi</taxon>
        <taxon>Dikarya</taxon>
        <taxon>Ascomycota</taxon>
        <taxon>Pezizomycotina</taxon>
        <taxon>Dothideomycetes</taxon>
        <taxon>Pleosporomycetidae</taxon>
        <taxon>Pleosporales</taxon>
        <taxon>Pleosporineae</taxon>
        <taxon>Didymellaceae</taxon>
        <taxon>Ascochyta</taxon>
    </lineage>
</organism>
<dbReference type="EMBL" id="RZGK01000009">
    <property type="protein sequence ID" value="KAF9696847.1"/>
    <property type="molecule type" value="Genomic_DNA"/>
</dbReference>
<evidence type="ECO:0000313" key="2">
    <source>
        <dbReference type="Proteomes" id="UP000651452"/>
    </source>
</evidence>
<reference evidence="1" key="2">
    <citation type="submission" date="2020-09" db="EMBL/GenBank/DDBJ databases">
        <title>Reference genome assembly for Australian Ascochyta lentis isolate Al4.</title>
        <authorList>
            <person name="Lee R.C."/>
            <person name="Farfan-Caceres L.M."/>
            <person name="Debler J.W."/>
            <person name="Williams A.H."/>
            <person name="Henares B.M."/>
        </authorList>
    </citation>
    <scope>NUCLEOTIDE SEQUENCE</scope>
    <source>
        <strain evidence="1">Al4</strain>
    </source>
</reference>
<gene>
    <name evidence="1" type="ORF">EKO04_005253</name>
</gene>
<evidence type="ECO:0000313" key="1">
    <source>
        <dbReference type="EMBL" id="KAF9696847.1"/>
    </source>
</evidence>
<keyword evidence="2" id="KW-1185">Reference proteome</keyword>
<sequence>MQSEHRKIELQAPGDLSYLTTQIRAAARSKLDLHLPAQPSDADALAADDLRAQTETLVDAFVAQVLAGLKSNIAINGIDVVSAARGGGFGVSLGLEGEDAMEGGVAQQGESVQGVEEEEFEPFDDRLRVRLAEQVGRRDRLVAAISRHRRETAAASARRFEEAFERDAGLREGGGGR</sequence>
<comment type="caution">
    <text evidence="1">The sequence shown here is derived from an EMBL/GenBank/DDBJ whole genome shotgun (WGS) entry which is preliminary data.</text>
</comment>
<protein>
    <submittedName>
        <fullName evidence="1">Uncharacterized protein</fullName>
    </submittedName>
</protein>
<reference evidence="1" key="1">
    <citation type="submission" date="2018-12" db="EMBL/GenBank/DDBJ databases">
        <authorList>
            <person name="Syme R.A."/>
            <person name="Farfan-Caceres L."/>
            <person name="Lichtenzveig J."/>
        </authorList>
    </citation>
    <scope>NUCLEOTIDE SEQUENCE</scope>
    <source>
        <strain evidence="1">Al4</strain>
    </source>
</reference>
<name>A0A8H7MK94_9PLEO</name>
<proteinExistence type="predicted"/>